<dbReference type="PANTHER" id="PTHR47345:SF1">
    <property type="entry name" value="CUT9-INTERACTING PROTEIN SCN1"/>
    <property type="match status" value="1"/>
</dbReference>
<dbReference type="InterPro" id="IPR001130">
    <property type="entry name" value="TatD-like"/>
</dbReference>
<dbReference type="EMBL" id="JACAZI010000012">
    <property type="protein sequence ID" value="KAF7347605.1"/>
    <property type="molecule type" value="Genomic_DNA"/>
</dbReference>
<sequence>MAAFPPRVLRHIVDVHCHPTDSPISAKSMEQLEISVCAMSTHHGDQSMVRDLALQNPAKVIPCFGYHPWFTHRISLRPVTSKSEHYRRLFLGDDAQPSAESASVFEELLPLLPEPITLEEVISDLRRNFELFSSTTAMLGEVGLDKPYRVAFDYYASPRRLTPFTIPLDHQLSILEAQIDLAVELRRNVSFHSVKCPQVTVDLLNKLKQKHGPQWDNIRVDIHSCSMNPQVMVDLQKKHHNVFMSLSTTINGRSNNLNALVAACPPDRLLIESDFNTIEGCTERCVEILNLVARIKRWPIEEEWADELDKGEWGVVRRIEANWKAFISGEILQEH</sequence>
<dbReference type="OrthoDB" id="413993at2759"/>
<evidence type="ECO:0000313" key="1">
    <source>
        <dbReference type="EMBL" id="KAF7347605.1"/>
    </source>
</evidence>
<dbReference type="InterPro" id="IPR032466">
    <property type="entry name" value="Metal_Hydrolase"/>
</dbReference>
<proteinExistence type="predicted"/>
<organism evidence="1 2">
    <name type="scientific">Mycena venus</name>
    <dbReference type="NCBI Taxonomy" id="2733690"/>
    <lineage>
        <taxon>Eukaryota</taxon>
        <taxon>Fungi</taxon>
        <taxon>Dikarya</taxon>
        <taxon>Basidiomycota</taxon>
        <taxon>Agaricomycotina</taxon>
        <taxon>Agaricomycetes</taxon>
        <taxon>Agaricomycetidae</taxon>
        <taxon>Agaricales</taxon>
        <taxon>Marasmiineae</taxon>
        <taxon>Mycenaceae</taxon>
        <taxon>Mycena</taxon>
    </lineage>
</organism>
<dbReference type="Gene3D" id="3.20.20.140">
    <property type="entry name" value="Metal-dependent hydrolases"/>
    <property type="match status" value="1"/>
</dbReference>
<dbReference type="GO" id="GO:0016788">
    <property type="term" value="F:hydrolase activity, acting on ester bonds"/>
    <property type="evidence" value="ECO:0007669"/>
    <property type="project" value="InterPro"/>
</dbReference>
<reference evidence="1" key="1">
    <citation type="submission" date="2020-05" db="EMBL/GenBank/DDBJ databases">
        <title>Mycena genomes resolve the evolution of fungal bioluminescence.</title>
        <authorList>
            <person name="Tsai I.J."/>
        </authorList>
    </citation>
    <scope>NUCLEOTIDE SEQUENCE</scope>
    <source>
        <strain evidence="1">CCC161011</strain>
    </source>
</reference>
<keyword evidence="2" id="KW-1185">Reference proteome</keyword>
<dbReference type="AlphaFoldDB" id="A0A8H7CRK4"/>
<dbReference type="InterPro" id="IPR053044">
    <property type="entry name" value="Metallo-hydrolase/TatD-type"/>
</dbReference>
<comment type="caution">
    <text evidence="1">The sequence shown here is derived from an EMBL/GenBank/DDBJ whole genome shotgun (WGS) entry which is preliminary data.</text>
</comment>
<dbReference type="Proteomes" id="UP000620124">
    <property type="component" value="Unassembled WGS sequence"/>
</dbReference>
<accession>A0A8H7CRK4</accession>
<dbReference type="SUPFAM" id="SSF51556">
    <property type="entry name" value="Metallo-dependent hydrolases"/>
    <property type="match status" value="1"/>
</dbReference>
<dbReference type="Pfam" id="PF01026">
    <property type="entry name" value="TatD_DNase"/>
    <property type="match status" value="1"/>
</dbReference>
<name>A0A8H7CRK4_9AGAR</name>
<evidence type="ECO:0000313" key="2">
    <source>
        <dbReference type="Proteomes" id="UP000620124"/>
    </source>
</evidence>
<dbReference type="PANTHER" id="PTHR47345">
    <property type="entry name" value="CUT9-INTERACTING PROTEIN SCN1"/>
    <property type="match status" value="1"/>
</dbReference>
<protein>
    <submittedName>
        <fullName evidence="1">Dnase family scn1</fullName>
    </submittedName>
</protein>
<gene>
    <name evidence="1" type="ORF">MVEN_01517400</name>
</gene>